<proteinExistence type="predicted"/>
<name>A0ABX7FCH7_9RHOB</name>
<evidence type="ECO:0000313" key="2">
    <source>
        <dbReference type="Proteomes" id="UP000596387"/>
    </source>
</evidence>
<reference evidence="1 2" key="1">
    <citation type="submission" date="2019-12" db="EMBL/GenBank/DDBJ databases">
        <title>Complete Genome Sequence of a Quorum-Sensing Bacterium,Rhodobacteraceae bacterium C31, Isolated from a marine microalgae symbiotic bacteria.</title>
        <authorList>
            <person name="Zhang Y."/>
        </authorList>
    </citation>
    <scope>NUCLEOTIDE SEQUENCE [LARGE SCALE GENOMIC DNA]</scope>
    <source>
        <strain evidence="1 2">C31</strain>
    </source>
</reference>
<evidence type="ECO:0008006" key="3">
    <source>
        <dbReference type="Google" id="ProtNLM"/>
    </source>
</evidence>
<gene>
    <name evidence="1" type="ORF">GQA70_14455</name>
</gene>
<dbReference type="EMBL" id="CP047166">
    <property type="protein sequence ID" value="QRF67403.1"/>
    <property type="molecule type" value="Genomic_DNA"/>
</dbReference>
<sequence>MLFSEHFGITMSGEEPWFDPLLSLDTRLYVDPFLIFQNEFGPFVGSHAELTAFYQSAFEIVADAGRDKNLHYWRKAIRILRTPEVAELCLGVTAEGTRGAGAAAGKAKAIASSIYKAVQFGISNPRHFETIQLFEKGIAEDTISDAVGNVLRHRFAAYTKAVCHELGIPTVARPHVRGRYNVDNQRWEQIICHAPLNPFSENQQVFLCPKEYLRPMPSLNPDSFWGYCYDQAAEELRMELGEDISRNVNKDIILEKALQDFESVEEYVKHLEEIGGAPYDLENDPKGVVKWYYATRQFVSENPKVFNFGTQAEFVNFIDEMIATFKNYVENQGGWDLVHNDDGTPKSEAACQRLFLGIVRHYCKANNIDISPEVNIGRGPVDFKLSRGVEFRALIEMKLANNTKFWSGLKKQLPKYLQAEEVKTGRFLIVAFNEKDVKRLNSIYQKIADVAAETSYETKHEVVDAVWRPVSASKL</sequence>
<dbReference type="RefSeq" id="WP_156145596.1">
    <property type="nucleotide sequence ID" value="NZ_CP047166.1"/>
</dbReference>
<accession>A0ABX7FCH7</accession>
<evidence type="ECO:0000313" key="1">
    <source>
        <dbReference type="EMBL" id="QRF67403.1"/>
    </source>
</evidence>
<dbReference type="Proteomes" id="UP000596387">
    <property type="component" value="Chromosome"/>
</dbReference>
<keyword evidence="2" id="KW-1185">Reference proteome</keyword>
<protein>
    <recommendedName>
        <fullName evidence="3">Restriction endonuclease</fullName>
    </recommendedName>
</protein>
<organism evidence="1 2">
    <name type="scientific">Ponticoccus alexandrii</name>
    <dbReference type="NCBI Taxonomy" id="1943633"/>
    <lineage>
        <taxon>Bacteria</taxon>
        <taxon>Pseudomonadati</taxon>
        <taxon>Pseudomonadota</taxon>
        <taxon>Alphaproteobacteria</taxon>
        <taxon>Rhodobacterales</taxon>
        <taxon>Roseobacteraceae</taxon>
        <taxon>Ponticoccus</taxon>
    </lineage>
</organism>